<dbReference type="SMART" id="SM00261">
    <property type="entry name" value="FU"/>
    <property type="match status" value="8"/>
</dbReference>
<evidence type="ECO:0000256" key="5">
    <source>
        <dbReference type="SAM" id="MobiDB-lite"/>
    </source>
</evidence>
<dbReference type="KEGG" id="eiv:EIN_113560"/>
<feature type="domain" description="Protein kinase" evidence="7">
    <location>
        <begin position="801"/>
        <end position="1064"/>
    </location>
</feature>
<evidence type="ECO:0000313" key="8">
    <source>
        <dbReference type="EMBL" id="ELP86252.1"/>
    </source>
</evidence>
<keyword evidence="6" id="KW-1133">Transmembrane helix</keyword>
<evidence type="ECO:0000259" key="7">
    <source>
        <dbReference type="PROSITE" id="PS50011"/>
    </source>
</evidence>
<dbReference type="GO" id="GO:0004674">
    <property type="term" value="F:protein serine/threonine kinase activity"/>
    <property type="evidence" value="ECO:0007669"/>
    <property type="project" value="UniProtKB-KW"/>
</dbReference>
<dbReference type="Gene3D" id="2.10.220.10">
    <property type="entry name" value="Hormone Receptor, Insulin-like Growth Factor Receptor 1, Chain A, domain 2"/>
    <property type="match status" value="2"/>
</dbReference>
<dbReference type="SUPFAM" id="SSF57184">
    <property type="entry name" value="Growth factor receptor domain"/>
    <property type="match status" value="4"/>
</dbReference>
<dbReference type="Proteomes" id="UP000014680">
    <property type="component" value="Unassembled WGS sequence"/>
</dbReference>
<dbReference type="PANTHER" id="PTHR45756:SF1">
    <property type="entry name" value="PROTEIN KINASE DOMAIN CONTAINING PROTEIN"/>
    <property type="match status" value="1"/>
</dbReference>
<dbReference type="Gene3D" id="1.10.510.10">
    <property type="entry name" value="Transferase(Phosphotransferase) domain 1"/>
    <property type="match status" value="1"/>
</dbReference>
<keyword evidence="1" id="KW-0723">Serine/threonine-protein kinase</keyword>
<evidence type="ECO:0000256" key="2">
    <source>
        <dbReference type="ARBA" id="ARBA00022741"/>
    </source>
</evidence>
<dbReference type="PROSITE" id="PS00108">
    <property type="entry name" value="PROTEIN_KINASE_ST"/>
    <property type="match status" value="1"/>
</dbReference>
<dbReference type="InterPro" id="IPR009030">
    <property type="entry name" value="Growth_fac_rcpt_cys_sf"/>
</dbReference>
<dbReference type="RefSeq" id="XP_004185598.1">
    <property type="nucleotide sequence ID" value="XM_004185550.1"/>
</dbReference>
<dbReference type="EMBL" id="KB207005">
    <property type="protein sequence ID" value="ELP86252.1"/>
    <property type="molecule type" value="Genomic_DNA"/>
</dbReference>
<dbReference type="InterPro" id="IPR000719">
    <property type="entry name" value="Prot_kinase_dom"/>
</dbReference>
<name>A0A0A1TXY5_ENTIV</name>
<accession>A0A0A1TXY5</accession>
<feature type="transmembrane region" description="Helical" evidence="6">
    <location>
        <begin position="619"/>
        <end position="646"/>
    </location>
</feature>
<dbReference type="InterPro" id="IPR011009">
    <property type="entry name" value="Kinase-like_dom_sf"/>
</dbReference>
<keyword evidence="9" id="KW-1185">Reference proteome</keyword>
<dbReference type="SMART" id="SM00220">
    <property type="entry name" value="S_TKc"/>
    <property type="match status" value="1"/>
</dbReference>
<dbReference type="GeneID" id="14885235"/>
<dbReference type="InterPro" id="IPR008271">
    <property type="entry name" value="Ser/Thr_kinase_AS"/>
</dbReference>
<proteinExistence type="predicted"/>
<dbReference type="SUPFAM" id="SSF56112">
    <property type="entry name" value="Protein kinase-like (PK-like)"/>
    <property type="match status" value="1"/>
</dbReference>
<dbReference type="AlphaFoldDB" id="A0A0A1TXY5"/>
<feature type="compositionally biased region" description="Acidic residues" evidence="5">
    <location>
        <begin position="1123"/>
        <end position="1132"/>
    </location>
</feature>
<reference evidence="8 9" key="1">
    <citation type="submission" date="2012-10" db="EMBL/GenBank/DDBJ databases">
        <authorList>
            <person name="Zafar N."/>
            <person name="Inman J."/>
            <person name="Hall N."/>
            <person name="Lorenzi H."/>
            <person name="Caler E."/>
        </authorList>
    </citation>
    <scope>NUCLEOTIDE SEQUENCE [LARGE SCALE GENOMIC DNA]</scope>
    <source>
        <strain evidence="8 9">IP1</strain>
    </source>
</reference>
<keyword evidence="8" id="KW-0418">Kinase</keyword>
<evidence type="ECO:0000256" key="3">
    <source>
        <dbReference type="ARBA" id="ARBA00022840"/>
    </source>
</evidence>
<dbReference type="PROSITE" id="PS50011">
    <property type="entry name" value="PROTEIN_KINASE_DOM"/>
    <property type="match status" value="1"/>
</dbReference>
<dbReference type="OrthoDB" id="339325at2759"/>
<dbReference type="PROSITE" id="PS00107">
    <property type="entry name" value="PROTEIN_KINASE_ATP"/>
    <property type="match status" value="1"/>
</dbReference>
<dbReference type="PANTHER" id="PTHR45756">
    <property type="entry name" value="PALMITOYLTRANSFERASE"/>
    <property type="match status" value="1"/>
</dbReference>
<protein>
    <submittedName>
        <fullName evidence="8">Serine-threonine protein kinase, putative</fullName>
    </submittedName>
</protein>
<gene>
    <name evidence="8" type="ORF">EIN_113560</name>
</gene>
<dbReference type="GO" id="GO:0005524">
    <property type="term" value="F:ATP binding"/>
    <property type="evidence" value="ECO:0007669"/>
    <property type="project" value="UniProtKB-UniRule"/>
</dbReference>
<evidence type="ECO:0000256" key="6">
    <source>
        <dbReference type="SAM" id="Phobius"/>
    </source>
</evidence>
<feature type="binding site" evidence="4">
    <location>
        <position position="828"/>
    </location>
    <ligand>
        <name>ATP</name>
        <dbReference type="ChEBI" id="CHEBI:30616"/>
    </ligand>
</feature>
<dbReference type="VEuPathDB" id="AmoebaDB:EIN_113560"/>
<keyword evidence="2 4" id="KW-0547">Nucleotide-binding</keyword>
<evidence type="ECO:0000313" key="9">
    <source>
        <dbReference type="Proteomes" id="UP000014680"/>
    </source>
</evidence>
<feature type="region of interest" description="Disordered" evidence="5">
    <location>
        <begin position="1083"/>
        <end position="1132"/>
    </location>
</feature>
<keyword evidence="6" id="KW-0812">Transmembrane</keyword>
<dbReference type="InterPro" id="IPR006212">
    <property type="entry name" value="Furin_repeat"/>
</dbReference>
<evidence type="ECO:0000256" key="4">
    <source>
        <dbReference type="PROSITE-ProRule" id="PRU10141"/>
    </source>
</evidence>
<keyword evidence="3 4" id="KW-0067">ATP-binding</keyword>
<dbReference type="InterPro" id="IPR001245">
    <property type="entry name" value="Ser-Thr/Tyr_kinase_cat_dom"/>
</dbReference>
<feature type="compositionally biased region" description="Basic and acidic residues" evidence="5">
    <location>
        <begin position="1101"/>
        <end position="1113"/>
    </location>
</feature>
<sequence length="1132" mass="126943">MFIIFITIVSALYCEVGQYLDQETGTCTPCINNCATCTSAVMCNSCIESADSENPYVMTETYQCVTRPKVDKCISYSGLFCTQCDIHYYLALPDCKTCGDNCNYCNSQECFQCASGYTLVKNGKACIDCSLPENDAECGRCPSDKYFDVKSFTCMSCKDFCSMCSTATNCLSCSTGYALKDPTNSESPCVKIENCAEGFTYGDHCERCNPSYYLSDGKCAKCGTDCAECIDVDTCTTCINSKKLAQGTCVDSIPHCFRSDNVNGCTACDEGYYIGEGSICTQCGETCSTCMSKDYCFRCAKNYYFDNTVSGKCLLKEDNCVETDQYGCLECKYNQVNNEQCARDGIKDCIQQRYGYYLEATIQADGTVVKYTQKCQQCNSNCRICSYNKDWCTACNDGYALVERIDQKEAYRKITGQIGSVYYCEVKPASCKRTEMGYCVECVDGYFLSDVSCINCDVSCGSCTTSTYCVTCSAAKDSDGKNIYWRPSELTEKEGEEKGYCMKIADTSADYGLSSCAHNSTNMGCTQCKEGYYLHNNYCRSCPLDRCFNCKETGEMNGTVPSIACTGCNNNTYLDESLNRCISCDKIDKCTECQSDGCYSCSDGYTPSPNRKECTKINLALIIPLSVVGLVVIIAIIIAIIVLIWLRLRSGEKEEKKTIRPTKVSSDIEMSLAKADNANFRLQASTWDLDFGHKGDKLKVGETYKQVVKLVNLSKTAYFYEITATPHHTFELDINPKRQTLKPSYAIDVTFTIKPLCTAFIQQDVAIVAMGMDQEENGQAAKFGMKLDTDVSIYIDYEELKSNAAPIGEGAFSMVFRGKYRGEDVAVKQMKEKKFTQEQKEAFDREVARLHSLRYDVIIRLVGAVYTEEHLAIVTSFAEFGTLSKFHEKQGFPLVLKEKILDDLAAAIHILHNNHIIHRDIKGDNVLIFSIEPRASVCAKLSDFGTTRDITEKSLKEHELTRGIGTPNYMPPECLQRLSYGLPMDVFAFGVVMYETFVEHGAYDNDPRFTQPWNIPQFISEGNRLDKPDLVPDYYWKLLTSCWSQKEEDRPDIDAVFEAINKFPSNFQKISLESVFKPIAQKEFKRVDQQESEESDEQSIPDEKEKEQVHKEEDVDESSSSSSDDDYEDEDY</sequence>
<keyword evidence="6" id="KW-0472">Membrane</keyword>
<evidence type="ECO:0000256" key="1">
    <source>
        <dbReference type="ARBA" id="ARBA00022527"/>
    </source>
</evidence>
<dbReference type="InterPro" id="IPR053215">
    <property type="entry name" value="TKL_Ser/Thr_kinase"/>
</dbReference>
<dbReference type="Gene3D" id="3.30.200.20">
    <property type="entry name" value="Phosphorylase Kinase, domain 1"/>
    <property type="match status" value="1"/>
</dbReference>
<organism evidence="8 9">
    <name type="scientific">Entamoeba invadens IP1</name>
    <dbReference type="NCBI Taxonomy" id="370355"/>
    <lineage>
        <taxon>Eukaryota</taxon>
        <taxon>Amoebozoa</taxon>
        <taxon>Evosea</taxon>
        <taxon>Archamoebae</taxon>
        <taxon>Mastigamoebida</taxon>
        <taxon>Entamoebidae</taxon>
        <taxon>Entamoeba</taxon>
    </lineage>
</organism>
<keyword evidence="8" id="KW-0808">Transferase</keyword>
<feature type="compositionally biased region" description="Acidic residues" evidence="5">
    <location>
        <begin position="1090"/>
        <end position="1100"/>
    </location>
</feature>
<dbReference type="InterPro" id="IPR017441">
    <property type="entry name" value="Protein_kinase_ATP_BS"/>
</dbReference>
<dbReference type="Pfam" id="PF07714">
    <property type="entry name" value="PK_Tyr_Ser-Thr"/>
    <property type="match status" value="1"/>
</dbReference>